<dbReference type="Pfam" id="PF01472">
    <property type="entry name" value="PUA"/>
    <property type="match status" value="1"/>
</dbReference>
<reference evidence="11" key="1">
    <citation type="submission" date="2017-03" db="EMBL/GenBank/DDBJ databases">
        <title>Genomes of endolithic fungi from Antarctica.</title>
        <authorList>
            <person name="Coleine C."/>
            <person name="Masonjones S."/>
            <person name="Stajich J.E."/>
        </authorList>
    </citation>
    <scope>NUCLEOTIDE SEQUENCE [LARGE SCALE GENOMIC DNA]</scope>
    <source>
        <strain evidence="11">CCFEE 5527</strain>
    </source>
</reference>
<keyword evidence="6" id="KW-0418">Kinase</keyword>
<evidence type="ECO:0000256" key="6">
    <source>
        <dbReference type="ARBA" id="ARBA00022777"/>
    </source>
</evidence>
<dbReference type="PRINTS" id="PR00474">
    <property type="entry name" value="GLU5KINASE"/>
</dbReference>
<dbReference type="InterPro" id="IPR036393">
    <property type="entry name" value="AceGlu_kinase-like_sf"/>
</dbReference>
<keyword evidence="7" id="KW-0067">ATP-binding</keyword>
<keyword evidence="2" id="KW-0028">Amino-acid biosynthesis</keyword>
<dbReference type="OrthoDB" id="409889at2759"/>
<feature type="compositionally biased region" description="Polar residues" evidence="8">
    <location>
        <begin position="260"/>
        <end position="282"/>
    </location>
</feature>
<dbReference type="FunCoup" id="A0A1V8SU12">
    <property type="interactions" value="860"/>
</dbReference>
<dbReference type="InterPro" id="IPR002478">
    <property type="entry name" value="PUA"/>
</dbReference>
<name>A0A1V8SU12_9PEZI</name>
<dbReference type="InterPro" id="IPR019797">
    <property type="entry name" value="Glutamate_5-kinase_CS"/>
</dbReference>
<keyword evidence="5" id="KW-0547">Nucleotide-binding</keyword>
<evidence type="ECO:0000256" key="7">
    <source>
        <dbReference type="ARBA" id="ARBA00022840"/>
    </source>
</evidence>
<feature type="region of interest" description="Disordered" evidence="8">
    <location>
        <begin position="252"/>
        <end position="282"/>
    </location>
</feature>
<keyword evidence="1" id="KW-0963">Cytoplasm</keyword>
<keyword evidence="4" id="KW-0808">Transferase</keyword>
<dbReference type="InterPro" id="IPR001057">
    <property type="entry name" value="Glu/AcGlu_kinase"/>
</dbReference>
<evidence type="ECO:0000256" key="8">
    <source>
        <dbReference type="SAM" id="MobiDB-lite"/>
    </source>
</evidence>
<dbReference type="GO" id="GO:0003723">
    <property type="term" value="F:RNA binding"/>
    <property type="evidence" value="ECO:0007669"/>
    <property type="project" value="InterPro"/>
</dbReference>
<dbReference type="NCBIfam" id="TIGR01027">
    <property type="entry name" value="proB"/>
    <property type="match status" value="1"/>
</dbReference>
<dbReference type="HAMAP" id="MF_00456">
    <property type="entry name" value="ProB"/>
    <property type="match status" value="1"/>
</dbReference>
<dbReference type="InParanoid" id="A0A1V8SU12"/>
<dbReference type="SUPFAM" id="SSF88697">
    <property type="entry name" value="PUA domain-like"/>
    <property type="match status" value="1"/>
</dbReference>
<evidence type="ECO:0000313" key="10">
    <source>
        <dbReference type="EMBL" id="OQO02521.1"/>
    </source>
</evidence>
<keyword evidence="3" id="KW-0641">Proline biosynthesis</keyword>
<evidence type="ECO:0000256" key="5">
    <source>
        <dbReference type="ARBA" id="ARBA00022741"/>
    </source>
</evidence>
<dbReference type="PROSITE" id="PS00902">
    <property type="entry name" value="GLUTAMATE_5_KINASE"/>
    <property type="match status" value="1"/>
</dbReference>
<gene>
    <name evidence="10" type="ORF">B0A48_12048</name>
</gene>
<dbReference type="GO" id="GO:0005524">
    <property type="term" value="F:ATP binding"/>
    <property type="evidence" value="ECO:0007669"/>
    <property type="project" value="UniProtKB-KW"/>
</dbReference>
<dbReference type="Pfam" id="PF00696">
    <property type="entry name" value="AA_kinase"/>
    <property type="match status" value="1"/>
</dbReference>
<evidence type="ECO:0000256" key="3">
    <source>
        <dbReference type="ARBA" id="ARBA00022650"/>
    </source>
</evidence>
<evidence type="ECO:0000313" key="11">
    <source>
        <dbReference type="Proteomes" id="UP000192596"/>
    </source>
</evidence>
<dbReference type="GO" id="GO:0004349">
    <property type="term" value="F:glutamate 5-kinase activity"/>
    <property type="evidence" value="ECO:0007669"/>
    <property type="project" value="InterPro"/>
</dbReference>
<dbReference type="SUPFAM" id="SSF53633">
    <property type="entry name" value="Carbamate kinase-like"/>
    <property type="match status" value="1"/>
</dbReference>
<dbReference type="InterPro" id="IPR041739">
    <property type="entry name" value="G5K_ProB"/>
</dbReference>
<protein>
    <recommendedName>
        <fullName evidence="9">PUA domain-containing protein</fullName>
    </recommendedName>
</protein>
<evidence type="ECO:0000256" key="2">
    <source>
        <dbReference type="ARBA" id="ARBA00022605"/>
    </source>
</evidence>
<dbReference type="Gene3D" id="3.40.1160.10">
    <property type="entry name" value="Acetylglutamate kinase-like"/>
    <property type="match status" value="2"/>
</dbReference>
<dbReference type="CDD" id="cd04242">
    <property type="entry name" value="AAK_G5K_ProB"/>
    <property type="match status" value="1"/>
</dbReference>
<accession>A0A1V8SU12</accession>
<dbReference type="GO" id="GO:1901607">
    <property type="term" value="P:alpha-amino acid biosynthetic process"/>
    <property type="evidence" value="ECO:0007669"/>
    <property type="project" value="UniProtKB-ARBA"/>
</dbReference>
<keyword evidence="11" id="KW-1185">Reference proteome</keyword>
<dbReference type="InterPro" id="IPR011529">
    <property type="entry name" value="Glu_5kinase"/>
</dbReference>
<dbReference type="Gene3D" id="2.30.130.10">
    <property type="entry name" value="PUA domain"/>
    <property type="match status" value="1"/>
</dbReference>
<dbReference type="PANTHER" id="PTHR43654:SF3">
    <property type="entry name" value="GLUTAMATE 5-KINASE"/>
    <property type="match status" value="1"/>
</dbReference>
<dbReference type="FunFam" id="2.30.130.10:FF:000008">
    <property type="entry name" value="Glutamate 5-kinase"/>
    <property type="match status" value="1"/>
</dbReference>
<dbReference type="FunFam" id="3.40.1160.10:FF:000018">
    <property type="entry name" value="Glutamate 5-kinase"/>
    <property type="match status" value="1"/>
</dbReference>
<evidence type="ECO:0000256" key="1">
    <source>
        <dbReference type="ARBA" id="ARBA00022490"/>
    </source>
</evidence>
<dbReference type="GO" id="GO:0005829">
    <property type="term" value="C:cytosol"/>
    <property type="evidence" value="ECO:0007669"/>
    <property type="project" value="TreeGrafter"/>
</dbReference>
<feature type="region of interest" description="Disordered" evidence="8">
    <location>
        <begin position="417"/>
        <end position="448"/>
    </location>
</feature>
<dbReference type="SMART" id="SM00359">
    <property type="entry name" value="PUA"/>
    <property type="match status" value="1"/>
</dbReference>
<dbReference type="InterPro" id="IPR001048">
    <property type="entry name" value="Asp/Glu/Uridylate_kinase"/>
</dbReference>
<comment type="caution">
    <text evidence="10">The sequence shown here is derived from an EMBL/GenBank/DDBJ whole genome shotgun (WGS) entry which is preliminary data.</text>
</comment>
<evidence type="ECO:0000259" key="9">
    <source>
        <dbReference type="SMART" id="SM00359"/>
    </source>
</evidence>
<dbReference type="STRING" id="1507870.A0A1V8SU12"/>
<sequence>MTRTGTSSIVSEDTHEPLVSIIGTIVETVVALRRDGHRVIICSSGAIGMALHLTGEPRRPKHLPDVQALASIGQVSLMNMWTQQFAYFNMLVSQVLLTRHDIADRNQYLNAQNTFASLMSRGAIPVVNENDTISVQEIKFGDNDTLSAITAGMVQADYLFLMTDVDCLYDKNPRKHPDAIAIEVVEDISDLEVDVSSAGSSLGTGGMGTKLTAARLATAAGVTTVITRSSKPGNIASIVRYAESQKAAAKSLESSLEVPAQSTPGIATPDSSQAPDSANNTTIDIEIPPLHTRFLPDPHPIRDRYFWLLHGLAPHGTLFIDRGAYTALTNGAGLLPVGVVDVDGSFGQQECVRLSILPTRESPLSEAEEAGRALVNYSAIEIKRIKGLSSRKIAEVIGYADSEYVALRENIAFFRREGSRPGTPSGEREKDVTPKRYSLGRLSNYVAG</sequence>
<organism evidence="10 11">
    <name type="scientific">Cryoendolithus antarcticus</name>
    <dbReference type="NCBI Taxonomy" id="1507870"/>
    <lineage>
        <taxon>Eukaryota</taxon>
        <taxon>Fungi</taxon>
        <taxon>Dikarya</taxon>
        <taxon>Ascomycota</taxon>
        <taxon>Pezizomycotina</taxon>
        <taxon>Dothideomycetes</taxon>
        <taxon>Dothideomycetidae</taxon>
        <taxon>Cladosporiales</taxon>
        <taxon>Cladosporiaceae</taxon>
        <taxon>Cryoendolithus</taxon>
    </lineage>
</organism>
<dbReference type="PANTHER" id="PTHR43654">
    <property type="entry name" value="GLUTAMATE 5-KINASE"/>
    <property type="match status" value="1"/>
</dbReference>
<proteinExistence type="inferred from homology"/>
<dbReference type="CDD" id="cd21157">
    <property type="entry name" value="PUA_G5K"/>
    <property type="match status" value="1"/>
</dbReference>
<dbReference type="InterPro" id="IPR005715">
    <property type="entry name" value="Glu_5kinase/COase_Synthase"/>
</dbReference>
<feature type="domain" description="PUA" evidence="9">
    <location>
        <begin position="316"/>
        <end position="406"/>
    </location>
</feature>
<dbReference type="PIRSF" id="PIRSF000729">
    <property type="entry name" value="GK"/>
    <property type="match status" value="1"/>
</dbReference>
<dbReference type="EMBL" id="NAJO01000027">
    <property type="protein sequence ID" value="OQO02521.1"/>
    <property type="molecule type" value="Genomic_DNA"/>
</dbReference>
<dbReference type="InterPro" id="IPR036974">
    <property type="entry name" value="PUA_sf"/>
</dbReference>
<dbReference type="PROSITE" id="PS50890">
    <property type="entry name" value="PUA"/>
    <property type="match status" value="1"/>
</dbReference>
<dbReference type="Proteomes" id="UP000192596">
    <property type="component" value="Unassembled WGS sequence"/>
</dbReference>
<dbReference type="AlphaFoldDB" id="A0A1V8SU12"/>
<evidence type="ECO:0000256" key="4">
    <source>
        <dbReference type="ARBA" id="ARBA00022679"/>
    </source>
</evidence>
<dbReference type="InterPro" id="IPR015947">
    <property type="entry name" value="PUA-like_sf"/>
</dbReference>